<comment type="caution">
    <text evidence="2">The sequence shown here is derived from an EMBL/GenBank/DDBJ whole genome shotgun (WGS) entry which is preliminary data.</text>
</comment>
<feature type="region of interest" description="Disordered" evidence="1">
    <location>
        <begin position="50"/>
        <end position="72"/>
    </location>
</feature>
<proteinExistence type="predicted"/>
<protein>
    <submittedName>
        <fullName evidence="2">Uncharacterized protein</fullName>
    </submittedName>
</protein>
<dbReference type="EMBL" id="JBBNAE010000010">
    <property type="protein sequence ID" value="KAK9091109.1"/>
    <property type="molecule type" value="Genomic_DNA"/>
</dbReference>
<keyword evidence="3" id="KW-1185">Reference proteome</keyword>
<evidence type="ECO:0000313" key="3">
    <source>
        <dbReference type="Proteomes" id="UP001417504"/>
    </source>
</evidence>
<dbReference type="Proteomes" id="UP001417504">
    <property type="component" value="Unassembled WGS sequence"/>
</dbReference>
<organism evidence="2 3">
    <name type="scientific">Stephania japonica</name>
    <dbReference type="NCBI Taxonomy" id="461633"/>
    <lineage>
        <taxon>Eukaryota</taxon>
        <taxon>Viridiplantae</taxon>
        <taxon>Streptophyta</taxon>
        <taxon>Embryophyta</taxon>
        <taxon>Tracheophyta</taxon>
        <taxon>Spermatophyta</taxon>
        <taxon>Magnoliopsida</taxon>
        <taxon>Ranunculales</taxon>
        <taxon>Menispermaceae</taxon>
        <taxon>Menispermoideae</taxon>
        <taxon>Cissampelideae</taxon>
        <taxon>Stephania</taxon>
    </lineage>
</organism>
<dbReference type="AlphaFoldDB" id="A0AAP0HLC5"/>
<gene>
    <name evidence="2" type="ORF">Sjap_024286</name>
</gene>
<evidence type="ECO:0000313" key="2">
    <source>
        <dbReference type="EMBL" id="KAK9091109.1"/>
    </source>
</evidence>
<sequence length="72" mass="7758">MLMLNEQLELIISDTFLKALPCLSSLSSDDDVAAQNGSDQEDYLGSHNSSLGNSCSVSSSSLQDFSSSCWDY</sequence>
<reference evidence="2 3" key="1">
    <citation type="submission" date="2024-01" db="EMBL/GenBank/DDBJ databases">
        <title>Genome assemblies of Stephania.</title>
        <authorList>
            <person name="Yang L."/>
        </authorList>
    </citation>
    <scope>NUCLEOTIDE SEQUENCE [LARGE SCALE GENOMIC DNA]</scope>
    <source>
        <strain evidence="2">QJT</strain>
        <tissue evidence="2">Leaf</tissue>
    </source>
</reference>
<accession>A0AAP0HLC5</accession>
<name>A0AAP0HLC5_9MAGN</name>
<evidence type="ECO:0000256" key="1">
    <source>
        <dbReference type="SAM" id="MobiDB-lite"/>
    </source>
</evidence>